<accession>A0ABZ1B140</accession>
<dbReference type="Proteomes" id="UP001324287">
    <property type="component" value="Chromosome"/>
</dbReference>
<keyword evidence="1" id="KW-0472">Membrane</keyword>
<dbReference type="RefSeq" id="WP_324275832.1">
    <property type="nucleotide sequence ID" value="NZ_CP141261.1"/>
</dbReference>
<keyword evidence="3" id="KW-1185">Reference proteome</keyword>
<protein>
    <submittedName>
        <fullName evidence="2">Uncharacterized protein</fullName>
    </submittedName>
</protein>
<gene>
    <name evidence="2" type="ORF">U6N30_01305</name>
</gene>
<sequence>MQLRHSPRSRPADGASPDPWVYRVQRVGALAVAAVIGVFGVLGFAGGLDFFSTDGSPSSACPRTACCRPSRC</sequence>
<keyword evidence="1" id="KW-1133">Transmembrane helix</keyword>
<evidence type="ECO:0000256" key="1">
    <source>
        <dbReference type="SAM" id="Phobius"/>
    </source>
</evidence>
<name>A0ABZ1B140_9ACTN</name>
<evidence type="ECO:0000313" key="3">
    <source>
        <dbReference type="Proteomes" id="UP001324287"/>
    </source>
</evidence>
<keyword evidence="1" id="KW-0812">Transmembrane</keyword>
<organism evidence="2 3">
    <name type="scientific">Blastococcus brunescens</name>
    <dbReference type="NCBI Taxonomy" id="1564165"/>
    <lineage>
        <taxon>Bacteria</taxon>
        <taxon>Bacillati</taxon>
        <taxon>Actinomycetota</taxon>
        <taxon>Actinomycetes</taxon>
        <taxon>Geodermatophilales</taxon>
        <taxon>Geodermatophilaceae</taxon>
        <taxon>Blastococcus</taxon>
    </lineage>
</organism>
<proteinExistence type="predicted"/>
<dbReference type="EMBL" id="CP141261">
    <property type="protein sequence ID" value="WRL64505.1"/>
    <property type="molecule type" value="Genomic_DNA"/>
</dbReference>
<evidence type="ECO:0000313" key="2">
    <source>
        <dbReference type="EMBL" id="WRL64505.1"/>
    </source>
</evidence>
<feature type="transmembrane region" description="Helical" evidence="1">
    <location>
        <begin position="27"/>
        <end position="48"/>
    </location>
</feature>
<reference evidence="2 3" key="1">
    <citation type="submission" date="2023-12" db="EMBL/GenBank/DDBJ databases">
        <title>Blastococcus brunescens sp. nov., an actonobacterium isolated from sandstone collected in sahara desert.</title>
        <authorList>
            <person name="Gtari M."/>
            <person name="Ghodhbane F."/>
        </authorList>
    </citation>
    <scope>NUCLEOTIDE SEQUENCE [LARGE SCALE GENOMIC DNA]</scope>
    <source>
        <strain evidence="2 3">BMG 8361</strain>
    </source>
</reference>